<dbReference type="InterPro" id="IPR009486">
    <property type="entry name" value="Pur_nuclsid_perm"/>
</dbReference>
<feature type="region of interest" description="Disordered" evidence="1">
    <location>
        <begin position="1"/>
        <end position="58"/>
    </location>
</feature>
<dbReference type="GO" id="GO:0003824">
    <property type="term" value="F:catalytic activity"/>
    <property type="evidence" value="ECO:0007669"/>
    <property type="project" value="InterPro"/>
</dbReference>
<dbReference type="PANTHER" id="PTHR38643:SF1">
    <property type="entry name" value="PURINE NUCLEOSIDE PERMEASE C285.05-RELATED"/>
    <property type="match status" value="1"/>
</dbReference>
<organism evidence="3">
    <name type="scientific">Eutreptiella gymnastica</name>
    <dbReference type="NCBI Taxonomy" id="73025"/>
    <lineage>
        <taxon>Eukaryota</taxon>
        <taxon>Discoba</taxon>
        <taxon>Euglenozoa</taxon>
        <taxon>Euglenida</taxon>
        <taxon>Spirocuta</taxon>
        <taxon>Euglenophyceae</taxon>
        <taxon>Eutreptiales</taxon>
        <taxon>Eutreptiaceae</taxon>
        <taxon>Eutreptiella</taxon>
    </lineage>
</organism>
<dbReference type="GO" id="GO:0009116">
    <property type="term" value="P:nucleoside metabolic process"/>
    <property type="evidence" value="ECO:0007669"/>
    <property type="project" value="InterPro"/>
</dbReference>
<dbReference type="InterPro" id="IPR035994">
    <property type="entry name" value="Nucleoside_phosphorylase_sf"/>
</dbReference>
<dbReference type="GO" id="GO:0055085">
    <property type="term" value="P:transmembrane transport"/>
    <property type="evidence" value="ECO:0007669"/>
    <property type="project" value="InterPro"/>
</dbReference>
<dbReference type="SUPFAM" id="SSF53167">
    <property type="entry name" value="Purine and uridine phosphorylases"/>
    <property type="match status" value="1"/>
</dbReference>
<feature type="compositionally biased region" description="Low complexity" evidence="1">
    <location>
        <begin position="36"/>
        <end position="50"/>
    </location>
</feature>
<accession>A0A7S4GCA0</accession>
<dbReference type="GO" id="GO:0005783">
    <property type="term" value="C:endoplasmic reticulum"/>
    <property type="evidence" value="ECO:0007669"/>
    <property type="project" value="TreeGrafter"/>
</dbReference>
<feature type="compositionally biased region" description="Polar residues" evidence="1">
    <location>
        <begin position="12"/>
        <end position="24"/>
    </location>
</feature>
<gene>
    <name evidence="3" type="ORF">EGYM00163_LOCUS43406</name>
</gene>
<dbReference type="PANTHER" id="PTHR38643">
    <property type="entry name" value="PURINE NUCLEOSIDE PERMEASE C285.05-RELATED"/>
    <property type="match status" value="1"/>
</dbReference>
<evidence type="ECO:0000256" key="2">
    <source>
        <dbReference type="SAM" id="Phobius"/>
    </source>
</evidence>
<name>A0A7S4GCA0_9EUGL</name>
<dbReference type="EMBL" id="HBJA01126069">
    <property type="protein sequence ID" value="CAE0832123.1"/>
    <property type="molecule type" value="Transcribed_RNA"/>
</dbReference>
<keyword evidence="2" id="KW-1133">Transmembrane helix</keyword>
<dbReference type="Gene3D" id="3.40.50.1580">
    <property type="entry name" value="Nucleoside phosphorylase domain"/>
    <property type="match status" value="1"/>
</dbReference>
<dbReference type="Pfam" id="PF06516">
    <property type="entry name" value="NUP"/>
    <property type="match status" value="1"/>
</dbReference>
<evidence type="ECO:0008006" key="4">
    <source>
        <dbReference type="Google" id="ProtNLM"/>
    </source>
</evidence>
<dbReference type="AlphaFoldDB" id="A0A7S4GCA0"/>
<reference evidence="3" key="1">
    <citation type="submission" date="2021-01" db="EMBL/GenBank/DDBJ databases">
        <authorList>
            <person name="Corre E."/>
            <person name="Pelletier E."/>
            <person name="Niang G."/>
            <person name="Scheremetjew M."/>
            <person name="Finn R."/>
            <person name="Kale V."/>
            <person name="Holt S."/>
            <person name="Cochrane G."/>
            <person name="Meng A."/>
            <person name="Brown T."/>
            <person name="Cohen L."/>
        </authorList>
    </citation>
    <scope>NUCLEOTIDE SEQUENCE</scope>
    <source>
        <strain evidence="3">CCMP1594</strain>
    </source>
</reference>
<sequence>MFDGLRRRLLPTMTQTDSNATDQRCTTDEGKVPGARSTSISPRSSPSPISMGPQFSGDFTPSHYSEDGTLLLSNEFDEDCSSPGCTMSAGKIIFAFVVALLGAAAVLSFQWYADDPALPVRVVVVTMFPPEREEWVRRGVYGAGHAAAFGRALEFDYGLEDLRYDGDAEVLLVTTGIGNTAAAACITALGLDKRFDFTKAYWLVTGVAGVDPADASAGSAMWASWVVDGDLCRAIDPRDMPPSWTHSIFPLGAWQDLRQPYPPEVDARIAKRVAFEMHPGLVDWAYRLTKDMRLADTQALREVRANYTQPKARRPPFVLKGAVLTGQTYWAGSHMTAWANDWVRYYTGGAGEFVMTAMEDSGIAHALSRLGKSRLVDPLRLLVLRTGSNYCTPPPKEEAASLMLDPTGTEEQSLIGLEASASSAWLLGQRVVLRLVDKWDVYRDTVPQ</sequence>
<keyword evidence="2" id="KW-0812">Transmembrane</keyword>
<proteinExistence type="predicted"/>
<protein>
    <recommendedName>
        <fullName evidence="4">Purine nucleoside permease</fullName>
    </recommendedName>
</protein>
<keyword evidence="2" id="KW-0472">Membrane</keyword>
<evidence type="ECO:0000313" key="3">
    <source>
        <dbReference type="EMBL" id="CAE0832123.1"/>
    </source>
</evidence>
<feature type="transmembrane region" description="Helical" evidence="2">
    <location>
        <begin position="92"/>
        <end position="113"/>
    </location>
</feature>
<evidence type="ECO:0000256" key="1">
    <source>
        <dbReference type="SAM" id="MobiDB-lite"/>
    </source>
</evidence>